<dbReference type="FunFam" id="3.30.40.10:FF:000084">
    <property type="entry name" value="Zinc finger, FYVE domain-containing 9b"/>
    <property type="match status" value="1"/>
</dbReference>
<feature type="region of interest" description="Disordered" evidence="5">
    <location>
        <begin position="339"/>
        <end position="368"/>
    </location>
</feature>
<feature type="compositionally biased region" description="Polar residues" evidence="5">
    <location>
        <begin position="740"/>
        <end position="752"/>
    </location>
</feature>
<evidence type="ECO:0000313" key="7">
    <source>
        <dbReference type="EMBL" id="RUS73079.1"/>
    </source>
</evidence>
<feature type="compositionally biased region" description="Basic residues" evidence="5">
    <location>
        <begin position="935"/>
        <end position="947"/>
    </location>
</feature>
<protein>
    <recommendedName>
        <fullName evidence="6">FYVE-type domain-containing protein</fullName>
    </recommendedName>
</protein>
<accession>A0A433SV18</accession>
<evidence type="ECO:0000256" key="1">
    <source>
        <dbReference type="ARBA" id="ARBA00022723"/>
    </source>
</evidence>
<dbReference type="GO" id="GO:0031901">
    <property type="term" value="C:early endosome membrane"/>
    <property type="evidence" value="ECO:0007669"/>
    <property type="project" value="TreeGrafter"/>
</dbReference>
<dbReference type="PANTHER" id="PTHR46319">
    <property type="entry name" value="ZINC FINGER FYVE DOMAIN-CONTAINING PROTEIN"/>
    <property type="match status" value="1"/>
</dbReference>
<feature type="compositionally biased region" description="Polar residues" evidence="5">
    <location>
        <begin position="606"/>
        <end position="629"/>
    </location>
</feature>
<dbReference type="Pfam" id="PF11979">
    <property type="entry name" value="SARA_C"/>
    <property type="match status" value="1"/>
</dbReference>
<dbReference type="InterPro" id="IPR011011">
    <property type="entry name" value="Znf_FYVE_PHD"/>
</dbReference>
<keyword evidence="8" id="KW-1185">Reference proteome</keyword>
<feature type="compositionally biased region" description="Polar residues" evidence="5">
    <location>
        <begin position="543"/>
        <end position="555"/>
    </location>
</feature>
<dbReference type="CDD" id="cd15729">
    <property type="entry name" value="FYVE_endofin"/>
    <property type="match status" value="1"/>
</dbReference>
<dbReference type="GO" id="GO:0016197">
    <property type="term" value="P:endosomal transport"/>
    <property type="evidence" value="ECO:0007669"/>
    <property type="project" value="TreeGrafter"/>
</dbReference>
<dbReference type="SMART" id="SM01422">
    <property type="entry name" value="SARA"/>
    <property type="match status" value="1"/>
</dbReference>
<dbReference type="Gene3D" id="3.30.1360.220">
    <property type="entry name" value="Domain of unknown function (DUF3480), N-terminal subdomain"/>
    <property type="match status" value="2"/>
</dbReference>
<dbReference type="Proteomes" id="UP000271974">
    <property type="component" value="Unassembled WGS sequence"/>
</dbReference>
<name>A0A433SV18_ELYCH</name>
<evidence type="ECO:0000256" key="5">
    <source>
        <dbReference type="SAM" id="MobiDB-lite"/>
    </source>
</evidence>
<reference evidence="7 8" key="1">
    <citation type="submission" date="2019-01" db="EMBL/GenBank/DDBJ databases">
        <title>A draft genome assembly of the solar-powered sea slug Elysia chlorotica.</title>
        <authorList>
            <person name="Cai H."/>
            <person name="Li Q."/>
            <person name="Fang X."/>
            <person name="Li J."/>
            <person name="Curtis N.E."/>
            <person name="Altenburger A."/>
            <person name="Shibata T."/>
            <person name="Feng M."/>
            <person name="Maeda T."/>
            <person name="Schwartz J.A."/>
            <person name="Shigenobu S."/>
            <person name="Lundholm N."/>
            <person name="Nishiyama T."/>
            <person name="Yang H."/>
            <person name="Hasebe M."/>
            <person name="Li S."/>
            <person name="Pierce S.K."/>
            <person name="Wang J."/>
        </authorList>
    </citation>
    <scope>NUCLEOTIDE SEQUENCE [LARGE SCALE GENOMIC DNA]</scope>
    <source>
        <strain evidence="7">EC2010</strain>
        <tissue evidence="7">Whole organism of an adult</tissue>
    </source>
</reference>
<dbReference type="PANTHER" id="PTHR46319:SF3">
    <property type="entry name" value="ZINC FINGER FYVE DOMAIN-CONTAINING PROTEIN"/>
    <property type="match status" value="1"/>
</dbReference>
<evidence type="ECO:0000256" key="2">
    <source>
        <dbReference type="ARBA" id="ARBA00022771"/>
    </source>
</evidence>
<dbReference type="Pfam" id="PF01363">
    <property type="entry name" value="FYVE"/>
    <property type="match status" value="1"/>
</dbReference>
<keyword evidence="3" id="KW-0862">Zinc</keyword>
<dbReference type="InterPro" id="IPR000306">
    <property type="entry name" value="Znf_FYVE"/>
</dbReference>
<evidence type="ECO:0000256" key="4">
    <source>
        <dbReference type="PROSITE-ProRule" id="PRU00091"/>
    </source>
</evidence>
<organism evidence="7 8">
    <name type="scientific">Elysia chlorotica</name>
    <name type="common">Eastern emerald elysia</name>
    <name type="synonym">Sea slug</name>
    <dbReference type="NCBI Taxonomy" id="188477"/>
    <lineage>
        <taxon>Eukaryota</taxon>
        <taxon>Metazoa</taxon>
        <taxon>Spiralia</taxon>
        <taxon>Lophotrochozoa</taxon>
        <taxon>Mollusca</taxon>
        <taxon>Gastropoda</taxon>
        <taxon>Heterobranchia</taxon>
        <taxon>Euthyneura</taxon>
        <taxon>Panpulmonata</taxon>
        <taxon>Sacoglossa</taxon>
        <taxon>Placobranchoidea</taxon>
        <taxon>Plakobranchidae</taxon>
        <taxon>Elysia</taxon>
    </lineage>
</organism>
<comment type="caution">
    <text evidence="7">The sequence shown here is derived from an EMBL/GenBank/DDBJ whole genome shotgun (WGS) entry which is preliminary data.</text>
</comment>
<keyword evidence="2 4" id="KW-0863">Zinc-finger</keyword>
<keyword evidence="1" id="KW-0479">Metal-binding</keyword>
<evidence type="ECO:0000256" key="3">
    <source>
        <dbReference type="ARBA" id="ARBA00022833"/>
    </source>
</evidence>
<dbReference type="Gene3D" id="3.30.40.10">
    <property type="entry name" value="Zinc/RING finger domain, C3HC4 (zinc finger)"/>
    <property type="match status" value="1"/>
</dbReference>
<dbReference type="STRING" id="188477.A0A433SV18"/>
<feature type="compositionally biased region" description="Polar residues" evidence="5">
    <location>
        <begin position="877"/>
        <end position="886"/>
    </location>
</feature>
<dbReference type="SMART" id="SM01421">
    <property type="entry name" value="DUF3480"/>
    <property type="match status" value="1"/>
</dbReference>
<dbReference type="EMBL" id="RQTK01000979">
    <property type="protein sequence ID" value="RUS73079.1"/>
    <property type="molecule type" value="Genomic_DNA"/>
</dbReference>
<feature type="region of interest" description="Disordered" evidence="5">
    <location>
        <begin position="537"/>
        <end position="584"/>
    </location>
</feature>
<dbReference type="InterPro" id="IPR024608">
    <property type="entry name" value="SARA-like_SBD"/>
</dbReference>
<feature type="region of interest" description="Disordered" evidence="5">
    <location>
        <begin position="856"/>
        <end position="962"/>
    </location>
</feature>
<proteinExistence type="predicted"/>
<feature type="compositionally biased region" description="Polar residues" evidence="5">
    <location>
        <begin position="353"/>
        <end position="365"/>
    </location>
</feature>
<feature type="region of interest" description="Disordered" evidence="5">
    <location>
        <begin position="604"/>
        <end position="764"/>
    </location>
</feature>
<evidence type="ECO:0000259" key="6">
    <source>
        <dbReference type="PROSITE" id="PS50178"/>
    </source>
</evidence>
<evidence type="ECO:0000313" key="8">
    <source>
        <dbReference type="Proteomes" id="UP000271974"/>
    </source>
</evidence>
<dbReference type="SUPFAM" id="SSF57903">
    <property type="entry name" value="FYVE/PHD zinc finger"/>
    <property type="match status" value="1"/>
</dbReference>
<dbReference type="SMART" id="SM00064">
    <property type="entry name" value="FYVE"/>
    <property type="match status" value="1"/>
</dbReference>
<dbReference type="Gene3D" id="3.30.500.40">
    <property type="match status" value="1"/>
</dbReference>
<feature type="domain" description="FYVE-type" evidence="6">
    <location>
        <begin position="793"/>
        <end position="852"/>
    </location>
</feature>
<dbReference type="InterPro" id="IPR022557">
    <property type="entry name" value="SARA-like_C"/>
</dbReference>
<dbReference type="OrthoDB" id="5872154at2759"/>
<dbReference type="InterPro" id="IPR013083">
    <property type="entry name" value="Znf_RING/FYVE/PHD"/>
</dbReference>
<dbReference type="Pfam" id="PF11409">
    <property type="entry name" value="SARA"/>
    <property type="match status" value="1"/>
</dbReference>
<feature type="compositionally biased region" description="Low complexity" evidence="5">
    <location>
        <begin position="859"/>
        <end position="869"/>
    </location>
</feature>
<sequence>MDFVDLDRVLDEFEEEEKQALTIVPGHELKPSGYIEFLEKHQENDWQQINSGGPFSSTGGYTLERNVQKDPVSVSYDEPYDSLSSKLNPIAADDVTDKTSYKGLERSPDTTKLSYQSEIVTSLTRVSSNGDHIGTVYNSLNGYDRKGIANRSERKGTIACQAMEVQTDALSPASEEELMSSPFPKTDIIVDGHGDTSVSNSDVGDQNHSPPIYASMDNETILSASGPGPQNMPRSQGFVGETECQSNMPNLAQKIPKERKDHSSLASNFGVSEHIVSGNNVVGFDNSTGDDLNEDEINMYLEEFEAVKENSEFSSLDFQLNKNIPDFQGVQTLTRNSMEQSLADELQEAQPKTVDSISTSEQSESLPKKFCPDPSPFLCVNQEPGPGTDLTVASTTPEANGSCISRSDVEATGDVLNSVLEVNVENTVHDEGHGQLQIVRHGADNTAVFDTVMGGKMEIESILDDKKSQQSLNRRNNVSGKLLQGKMEIEDILDDAISYQQSNTRHDVHQRDMNAMPSDMAEQLNFIPRISNGCDKSCEPRSTEQCTHSLSPASSTEHKEPGSPMLGVGARPKDPSAIKKNRPNSLLGLSKVNLDFSAVPKEVTDIDSTNGQSNTQSPSKYPNGASQFYQPPESLKKSQTLSVEPQVVADTKQRLNPDPDLPESEQKPTPPVIHDFTQVNNEEEVPAYNTDNPEDPYASSPPESLDSDPQSGGSRKKRPTSLDLPHRPGFEVGSPEEEANQMNDQSSISSNGIHPEQEEEGAVGQTLTQAYSPDYSAFEMSGLGYEAPVWIPDSDAPVCMMCQARFTMWKRRHHCRACGKVLCSTCCSQKALLPFLDNKEARVCVECNMQLAQELRAGPDSNSPNPNNPTEYCSKVPPSQQASGNANPPVVMVPTGVLKTSGSQRKPGEQKQVIFSDGIRPGGDLTELDGPDQSRRRRSARASRKSASHSAQQSRTEPVVPKTKEECILRTPCLVPESGLPPLYIITGESGVIETDEVLNQIDYTSDYKSEDGPLISYAVNRNLSVGIKIIYMDCCVNRWCWCFVTRGMNTAGQAELVVLLELTPEEIGKESGLVPPNDMFWHFHTLYADALKGNFIYDMGHTIFNQTFLGSRDHGGFLYVQPTFQCMTKLPLPECPYLFGVLLQKWEVPWAKVFPIRLMLRLGAEFRYYPCPLVSVRNRKPVFLEIGHTIINLLADFRNYQYMLTQIKGATIHMENKKTVISFPRNRYNDVMKVVRNSNEHVMALGSSFSTEADSHLVCIQSEDGNYQTQAINIQNKPRLVTGASFVVFNGALKSSSGLRAKSSIVEDGLMIQVLAETLASLKQALVDMAGFTIQCGPADEDVPEESVEIRWVDNDKGFNLGVKSYLDYASLEGVESVSVKCPMDILGIGDGNEGLAIRWSRVYFLPSKESSTSNFDPMDLSRLTEDVAQATCLALAKHLGQLKGEAQTRLGLRVNLTRDAVGYEMGSKGKPLPPAMVSDLDTFLVPIVHQASEEGIIMELVFNIVD</sequence>
<dbReference type="GO" id="GO:0008270">
    <property type="term" value="F:zinc ion binding"/>
    <property type="evidence" value="ECO:0007669"/>
    <property type="project" value="UniProtKB-KW"/>
</dbReference>
<dbReference type="Gene3D" id="4.10.720.10">
    <property type="entry name" value="Smad anchor for receptor activation, Smad-binding domain"/>
    <property type="match status" value="1"/>
</dbReference>
<dbReference type="InterPro" id="IPR037145">
    <property type="entry name" value="SARA_Smad-bd_sf"/>
</dbReference>
<gene>
    <name evidence="7" type="ORF">EGW08_019160</name>
</gene>
<dbReference type="PROSITE" id="PS50178">
    <property type="entry name" value="ZF_FYVE"/>
    <property type="match status" value="1"/>
</dbReference>
<dbReference type="InterPro" id="IPR017455">
    <property type="entry name" value="Znf_FYVE-rel"/>
</dbReference>